<accession>A0A9N9BEV3</accession>
<sequence length="81" mass="9387">MAKVKVLFDGKISSSDLNSVLVRKMLRIRKMKTIEDTVQYLTGGRFVLLQQFVNFASRSLSENVVDDYKMQLFGEIRKLLE</sequence>
<dbReference type="AlphaFoldDB" id="A0A9N9BEV3"/>
<comment type="caution">
    <text evidence="1">The sequence shown here is derived from an EMBL/GenBank/DDBJ whole genome shotgun (WGS) entry which is preliminary data.</text>
</comment>
<evidence type="ECO:0000313" key="1">
    <source>
        <dbReference type="EMBL" id="CAG8562312.1"/>
    </source>
</evidence>
<reference evidence="1" key="1">
    <citation type="submission" date="2021-06" db="EMBL/GenBank/DDBJ databases">
        <authorList>
            <person name="Kallberg Y."/>
            <person name="Tangrot J."/>
            <person name="Rosling A."/>
        </authorList>
    </citation>
    <scope>NUCLEOTIDE SEQUENCE</scope>
    <source>
        <strain evidence="1">BR232B</strain>
    </source>
</reference>
<keyword evidence="2" id="KW-1185">Reference proteome</keyword>
<proteinExistence type="predicted"/>
<organism evidence="1 2">
    <name type="scientific">Paraglomus brasilianum</name>
    <dbReference type="NCBI Taxonomy" id="144538"/>
    <lineage>
        <taxon>Eukaryota</taxon>
        <taxon>Fungi</taxon>
        <taxon>Fungi incertae sedis</taxon>
        <taxon>Mucoromycota</taxon>
        <taxon>Glomeromycotina</taxon>
        <taxon>Glomeromycetes</taxon>
        <taxon>Paraglomerales</taxon>
        <taxon>Paraglomeraceae</taxon>
        <taxon>Paraglomus</taxon>
    </lineage>
</organism>
<protein>
    <submittedName>
        <fullName evidence="1">11838_t:CDS:1</fullName>
    </submittedName>
</protein>
<feature type="non-terminal residue" evidence="1">
    <location>
        <position position="81"/>
    </location>
</feature>
<name>A0A9N9BEV3_9GLOM</name>
<dbReference type="EMBL" id="CAJVPI010000680">
    <property type="protein sequence ID" value="CAG8562312.1"/>
    <property type="molecule type" value="Genomic_DNA"/>
</dbReference>
<gene>
    <name evidence="1" type="ORF">PBRASI_LOCUS5655</name>
</gene>
<evidence type="ECO:0000313" key="2">
    <source>
        <dbReference type="Proteomes" id="UP000789739"/>
    </source>
</evidence>
<dbReference type="Proteomes" id="UP000789739">
    <property type="component" value="Unassembled WGS sequence"/>
</dbReference>